<keyword evidence="1" id="KW-1133">Transmembrane helix</keyword>
<gene>
    <name evidence="2" type="ORF">RM190_18755</name>
</gene>
<keyword evidence="1" id="KW-0472">Membrane</keyword>
<name>A0ABU3EI47_9RHOB</name>
<keyword evidence="1" id="KW-0812">Transmembrane</keyword>
<dbReference type="Proteomes" id="UP001251085">
    <property type="component" value="Unassembled WGS sequence"/>
</dbReference>
<protein>
    <submittedName>
        <fullName evidence="2">DUF502 domain-containing protein</fullName>
    </submittedName>
</protein>
<comment type="caution">
    <text evidence="2">The sequence shown here is derived from an EMBL/GenBank/DDBJ whole genome shotgun (WGS) entry which is preliminary data.</text>
</comment>
<feature type="transmembrane region" description="Helical" evidence="1">
    <location>
        <begin position="63"/>
        <end position="84"/>
    </location>
</feature>
<sequence>MKPVGSSGLHAVVGFIRATIIGGLVFLLPFGIILMVVERLYAAAKPLGRGIHDTMFPGSPSHIWPVVFAVLILLSVAFVSGMFARSAPGRRMFHWLEGAFLTRLPPYTILRQMIEDFSESGQSLSVGETNTVVLVRFDDYSCTAFLIERRPNREVVVFLPGAPSATSGSVAIVSADRIQETDLTPIEVMRSMRRLGLGLNIR</sequence>
<dbReference type="InterPro" id="IPR007462">
    <property type="entry name" value="COV1-like"/>
</dbReference>
<evidence type="ECO:0000313" key="3">
    <source>
        <dbReference type="Proteomes" id="UP001251085"/>
    </source>
</evidence>
<keyword evidence="3" id="KW-1185">Reference proteome</keyword>
<dbReference type="RefSeq" id="WP_311760996.1">
    <property type="nucleotide sequence ID" value="NZ_JAVRQI010000016.1"/>
</dbReference>
<dbReference type="Pfam" id="PF04367">
    <property type="entry name" value="DUF502"/>
    <property type="match status" value="1"/>
</dbReference>
<evidence type="ECO:0000256" key="1">
    <source>
        <dbReference type="SAM" id="Phobius"/>
    </source>
</evidence>
<organism evidence="2 3">
    <name type="scientific">Paracoccus broussonetiae</name>
    <dbReference type="NCBI Taxonomy" id="3075834"/>
    <lineage>
        <taxon>Bacteria</taxon>
        <taxon>Pseudomonadati</taxon>
        <taxon>Pseudomonadota</taxon>
        <taxon>Alphaproteobacteria</taxon>
        <taxon>Rhodobacterales</taxon>
        <taxon>Paracoccaceae</taxon>
        <taxon>Paracoccus</taxon>
    </lineage>
</organism>
<feature type="transmembrane region" description="Helical" evidence="1">
    <location>
        <begin position="12"/>
        <end position="37"/>
    </location>
</feature>
<proteinExistence type="predicted"/>
<reference evidence="3" key="1">
    <citation type="submission" date="2023-07" db="EMBL/GenBank/DDBJ databases">
        <title>Characterization of two Paracoccaceae strains isolated from Phycosphere and proposal of Xinfangfangia lacusdiani sp. nov.</title>
        <authorList>
            <person name="Deng Y."/>
            <person name="Zhang Y.Q."/>
        </authorList>
    </citation>
    <scope>NUCLEOTIDE SEQUENCE [LARGE SCALE GENOMIC DNA]</scope>
    <source>
        <strain evidence="3">CPCC 101403</strain>
    </source>
</reference>
<evidence type="ECO:0000313" key="2">
    <source>
        <dbReference type="EMBL" id="MDT1063908.1"/>
    </source>
</evidence>
<dbReference type="EMBL" id="JAVRQI010000016">
    <property type="protein sequence ID" value="MDT1063908.1"/>
    <property type="molecule type" value="Genomic_DNA"/>
</dbReference>
<accession>A0ABU3EI47</accession>